<evidence type="ECO:0000313" key="1">
    <source>
        <dbReference type="EMBL" id="NEX77248.1"/>
    </source>
</evidence>
<dbReference type="InterPro" id="IPR052931">
    <property type="entry name" value="Prophage_regulatory_activator"/>
</dbReference>
<sequence length="86" mass="9892">MQAKYNWARFNVEFGLPSSESRPPIQIIRMKELTVMLGLSRSTIYNKMNKRSPYHDPLFPPALQLGSGTRAIGWLLSDILQWVQSL</sequence>
<dbReference type="Pfam" id="PF05930">
    <property type="entry name" value="Phage_AlpA"/>
    <property type="match status" value="1"/>
</dbReference>
<name>A0AAW9YH22_9GAMM</name>
<gene>
    <name evidence="1" type="ORF">G4911_21365</name>
</gene>
<evidence type="ECO:0000313" key="2">
    <source>
        <dbReference type="Proteomes" id="UP000480681"/>
    </source>
</evidence>
<dbReference type="PANTHER" id="PTHR36154:SF1">
    <property type="entry name" value="DNA-BINDING TRANSCRIPTIONAL ACTIVATOR ALPA"/>
    <property type="match status" value="1"/>
</dbReference>
<protein>
    <submittedName>
        <fullName evidence="1">AlpA family phage regulatory protein</fullName>
    </submittedName>
</protein>
<organism evidence="1 2">
    <name type="scientific">Aeromonas rivipollensis</name>
    <dbReference type="NCBI Taxonomy" id="948519"/>
    <lineage>
        <taxon>Bacteria</taxon>
        <taxon>Pseudomonadati</taxon>
        <taxon>Pseudomonadota</taxon>
        <taxon>Gammaproteobacteria</taxon>
        <taxon>Aeromonadales</taxon>
        <taxon>Aeromonadaceae</taxon>
        <taxon>Aeromonas</taxon>
    </lineage>
</organism>
<accession>A0AAW9YH22</accession>
<reference evidence="1 2" key="1">
    <citation type="submission" date="2020-02" db="EMBL/GenBank/DDBJ databases">
        <title>Genome sequencing of Aeromonas rivipollensis.</title>
        <authorList>
            <person name="Fono-Tamo Ubani E.K."/>
            <person name="Lekota K.E."/>
        </authorList>
    </citation>
    <scope>NUCLEOTIDE SEQUENCE [LARGE SCALE GENOMIC DNA]</scope>
    <source>
        <strain evidence="1 2">G87</strain>
    </source>
</reference>
<dbReference type="EMBL" id="JAAIKZ010000059">
    <property type="protein sequence ID" value="NEX77248.1"/>
    <property type="molecule type" value="Genomic_DNA"/>
</dbReference>
<proteinExistence type="predicted"/>
<dbReference type="InterPro" id="IPR010260">
    <property type="entry name" value="AlpA"/>
</dbReference>
<dbReference type="Gene3D" id="1.10.238.160">
    <property type="match status" value="1"/>
</dbReference>
<dbReference type="PANTHER" id="PTHR36154">
    <property type="entry name" value="DNA-BINDING TRANSCRIPTIONAL ACTIVATOR ALPA"/>
    <property type="match status" value="1"/>
</dbReference>
<dbReference type="Proteomes" id="UP000480681">
    <property type="component" value="Unassembled WGS sequence"/>
</dbReference>
<dbReference type="AlphaFoldDB" id="A0AAW9YH22"/>
<comment type="caution">
    <text evidence="1">The sequence shown here is derived from an EMBL/GenBank/DDBJ whole genome shotgun (WGS) entry which is preliminary data.</text>
</comment>